<evidence type="ECO:0000256" key="5">
    <source>
        <dbReference type="ARBA" id="ARBA00023136"/>
    </source>
</evidence>
<comment type="caution">
    <text evidence="10">The sequence shown here is derived from an EMBL/GenBank/DDBJ whole genome shotgun (WGS) entry which is preliminary data.</text>
</comment>
<feature type="transmembrane region" description="Helical" evidence="8">
    <location>
        <begin position="105"/>
        <end position="131"/>
    </location>
</feature>
<keyword evidence="8" id="KW-1003">Cell membrane</keyword>
<dbReference type="NCBIfam" id="TIGR01494">
    <property type="entry name" value="ATPase_P-type"/>
    <property type="match status" value="1"/>
</dbReference>
<dbReference type="GO" id="GO:0005886">
    <property type="term" value="C:plasma membrane"/>
    <property type="evidence" value="ECO:0007669"/>
    <property type="project" value="UniProtKB-SubCell"/>
</dbReference>
<dbReference type="InterPro" id="IPR023214">
    <property type="entry name" value="HAD_sf"/>
</dbReference>
<dbReference type="InterPro" id="IPR018303">
    <property type="entry name" value="ATPase_P-typ_P_site"/>
</dbReference>
<dbReference type="GO" id="GO:0046872">
    <property type="term" value="F:metal ion binding"/>
    <property type="evidence" value="ECO:0007669"/>
    <property type="project" value="UniProtKB-KW"/>
</dbReference>
<dbReference type="SUPFAM" id="SSF81653">
    <property type="entry name" value="Calcium ATPase, transduction domain A"/>
    <property type="match status" value="1"/>
</dbReference>
<dbReference type="PANTHER" id="PTHR48085">
    <property type="entry name" value="CADMIUM/ZINC-TRANSPORTING ATPASE HMA2-RELATED"/>
    <property type="match status" value="1"/>
</dbReference>
<comment type="subcellular location">
    <subcellularLocation>
        <location evidence="8">Cell membrane</location>
    </subcellularLocation>
    <subcellularLocation>
        <location evidence="1">Membrane</location>
    </subcellularLocation>
</comment>
<evidence type="ECO:0000256" key="7">
    <source>
        <dbReference type="ARBA" id="ARBA00047308"/>
    </source>
</evidence>
<evidence type="ECO:0000256" key="8">
    <source>
        <dbReference type="RuleBase" id="RU362081"/>
    </source>
</evidence>
<gene>
    <name evidence="10" type="ORF">HNR65_001665</name>
</gene>
<evidence type="ECO:0000256" key="3">
    <source>
        <dbReference type="ARBA" id="ARBA00022692"/>
    </source>
</evidence>
<feature type="transmembrane region" description="Helical" evidence="8">
    <location>
        <begin position="302"/>
        <end position="327"/>
    </location>
</feature>
<dbReference type="InterPro" id="IPR059000">
    <property type="entry name" value="ATPase_P-type_domA"/>
</dbReference>
<dbReference type="InterPro" id="IPR036412">
    <property type="entry name" value="HAD-like_sf"/>
</dbReference>
<feature type="transmembrane region" description="Helical" evidence="8">
    <location>
        <begin position="270"/>
        <end position="290"/>
    </location>
</feature>
<evidence type="ECO:0000259" key="9">
    <source>
        <dbReference type="Pfam" id="PF00122"/>
    </source>
</evidence>
<dbReference type="InterPro" id="IPR027256">
    <property type="entry name" value="P-typ_ATPase_IB"/>
</dbReference>
<keyword evidence="8" id="KW-0479">Metal-binding</keyword>
<comment type="catalytic activity">
    <reaction evidence="7">
        <text>Zn(2+)(in) + ATP + H2O = Zn(2+)(out) + ADP + phosphate + H(+)</text>
        <dbReference type="Rhea" id="RHEA:20621"/>
        <dbReference type="ChEBI" id="CHEBI:15377"/>
        <dbReference type="ChEBI" id="CHEBI:15378"/>
        <dbReference type="ChEBI" id="CHEBI:29105"/>
        <dbReference type="ChEBI" id="CHEBI:30616"/>
        <dbReference type="ChEBI" id="CHEBI:43474"/>
        <dbReference type="ChEBI" id="CHEBI:456216"/>
        <dbReference type="EC" id="7.2.2.12"/>
    </reaction>
</comment>
<proteinExistence type="inferred from homology"/>
<dbReference type="InterPro" id="IPR023298">
    <property type="entry name" value="ATPase_P-typ_TM_dom_sf"/>
</dbReference>
<dbReference type="NCBIfam" id="TIGR01512">
    <property type="entry name" value="ATPase-IB2_Cd"/>
    <property type="match status" value="1"/>
</dbReference>
<dbReference type="PRINTS" id="PR00119">
    <property type="entry name" value="CATATPASE"/>
</dbReference>
<dbReference type="PROSITE" id="PS01229">
    <property type="entry name" value="COF_2"/>
    <property type="match status" value="1"/>
</dbReference>
<feature type="domain" description="P-type ATPase A" evidence="9">
    <location>
        <begin position="158"/>
        <end position="255"/>
    </location>
</feature>
<dbReference type="EMBL" id="JACDUS010000003">
    <property type="protein sequence ID" value="MBA2881339.1"/>
    <property type="molecule type" value="Genomic_DNA"/>
</dbReference>
<keyword evidence="4 8" id="KW-1133">Transmembrane helix</keyword>
<dbReference type="GO" id="GO:0015086">
    <property type="term" value="F:cadmium ion transmembrane transporter activity"/>
    <property type="evidence" value="ECO:0007669"/>
    <property type="project" value="TreeGrafter"/>
</dbReference>
<dbReference type="PROSITE" id="PS00154">
    <property type="entry name" value="ATPASE_E1_E2"/>
    <property type="match status" value="1"/>
</dbReference>
<dbReference type="PANTHER" id="PTHR48085:SF5">
    <property type="entry name" value="CADMIUM_ZINC-TRANSPORTING ATPASE HMA4-RELATED"/>
    <property type="match status" value="1"/>
</dbReference>
<dbReference type="SUPFAM" id="SSF56784">
    <property type="entry name" value="HAD-like"/>
    <property type="match status" value="1"/>
</dbReference>
<organism evidence="10 11">
    <name type="scientific">Desulfosalsimonas propionicica</name>
    <dbReference type="NCBI Taxonomy" id="332175"/>
    <lineage>
        <taxon>Bacteria</taxon>
        <taxon>Pseudomonadati</taxon>
        <taxon>Thermodesulfobacteriota</taxon>
        <taxon>Desulfobacteria</taxon>
        <taxon>Desulfobacterales</taxon>
        <taxon>Desulfosalsimonadaceae</taxon>
        <taxon>Desulfosalsimonas</taxon>
    </lineage>
</organism>
<dbReference type="InterPro" id="IPR023299">
    <property type="entry name" value="ATPase_P-typ_cyto_dom_N"/>
</dbReference>
<dbReference type="Gene3D" id="3.40.50.1000">
    <property type="entry name" value="HAD superfamily/HAD-like"/>
    <property type="match status" value="1"/>
</dbReference>
<sequence length="670" mass="69593">MSESIDSLNGAAAHGRDPQCCASCGCSHSSPAGGDEAFDVRREVIKLVAAAVLFAGVLLLEYTDVIRLPVIGFYVFISAAYLTAGVGILAAAGRTLVRGDFFDENVLMAIATLGAMAIGAFSEAVGVMIFYRAGEFLQGLAVSRSRRSIAALLAQRPDVVNLKTEAGISRVAPESVAVGSLVLVKPGEKIPLDGRITDGSSQVDTSALTGESVPRGAGAGDEVLAGGVNLSGTLTIAVTRPYDQSSIARMVELVENAAARKSATEQFITVFARYYTPAVVAAAAAVAFVPPMLIDGAGFQQWIYRALVLLVISCPCALVISIPLGYFGGIGRASRHGVLVKGSNYLDVLAKLHTVVFDKTGTLTEGVFEVNGVESANGYSAEQVLAFAARAEQYSNHPIARAIVKAFDKNGEPVSPEGVSGHGETSGSGVAARVDGRNVLVGSGRYLRAQGILPGRDGQRQSGTVAHVAVDGNYAGHIIISDRIRKESQKAISRLRQNGVRRIVMLTGDNAETARTVAETLGLDHYFADLLPGDKVTAFEKIQADAGKGQKVAFVGDGINDAPVIARADVGAAMGAAGSDAAIETADVVLMTGSPEKMADAVTMGKQTRGIVWQNIVLALSIKAVFIVLGVAGLATMWAAVFADVGTALLAVINSTRPISIDAAAAYMKK</sequence>
<dbReference type="InterPro" id="IPR051014">
    <property type="entry name" value="Cation_Transport_ATPase_IB"/>
</dbReference>
<evidence type="ECO:0000256" key="6">
    <source>
        <dbReference type="ARBA" id="ARBA00039097"/>
    </source>
</evidence>
<dbReference type="Pfam" id="PF00122">
    <property type="entry name" value="E1-E2_ATPase"/>
    <property type="match status" value="1"/>
</dbReference>
<keyword evidence="5 8" id="KW-0472">Membrane</keyword>
<dbReference type="Gene3D" id="3.40.1110.10">
    <property type="entry name" value="Calcium-transporting ATPase, cytoplasmic domain N"/>
    <property type="match status" value="1"/>
</dbReference>
<dbReference type="GO" id="GO:0005524">
    <property type="term" value="F:ATP binding"/>
    <property type="evidence" value="ECO:0007669"/>
    <property type="project" value="UniProtKB-UniRule"/>
</dbReference>
<dbReference type="RefSeq" id="WP_181550985.1">
    <property type="nucleotide sequence ID" value="NZ_JACDUS010000003.1"/>
</dbReference>
<evidence type="ECO:0000256" key="2">
    <source>
        <dbReference type="ARBA" id="ARBA00006024"/>
    </source>
</evidence>
<dbReference type="GO" id="GO:0016463">
    <property type="term" value="F:P-type zinc transporter activity"/>
    <property type="evidence" value="ECO:0007669"/>
    <property type="project" value="UniProtKB-EC"/>
</dbReference>
<evidence type="ECO:0000313" key="10">
    <source>
        <dbReference type="EMBL" id="MBA2881339.1"/>
    </source>
</evidence>
<accession>A0A7W0C8W4</accession>
<reference evidence="10 11" key="1">
    <citation type="submission" date="2020-07" db="EMBL/GenBank/DDBJ databases">
        <title>Genomic Encyclopedia of Type Strains, Phase IV (KMG-IV): sequencing the most valuable type-strain genomes for metagenomic binning, comparative biology and taxonomic classification.</title>
        <authorList>
            <person name="Goeker M."/>
        </authorList>
    </citation>
    <scope>NUCLEOTIDE SEQUENCE [LARGE SCALE GENOMIC DNA]</scope>
    <source>
        <strain evidence="10 11">DSM 17721</strain>
    </source>
</reference>
<keyword evidence="8" id="KW-0547">Nucleotide-binding</keyword>
<dbReference type="InterPro" id="IPR008250">
    <property type="entry name" value="ATPase_P-typ_transduc_dom_A_sf"/>
</dbReference>
<dbReference type="Pfam" id="PF00702">
    <property type="entry name" value="Hydrolase"/>
    <property type="match status" value="1"/>
</dbReference>
<feature type="transmembrane region" description="Helical" evidence="8">
    <location>
        <begin position="70"/>
        <end position="93"/>
    </location>
</feature>
<dbReference type="SUPFAM" id="SSF81665">
    <property type="entry name" value="Calcium ATPase, transmembrane domain M"/>
    <property type="match status" value="1"/>
</dbReference>
<dbReference type="Gene3D" id="2.70.150.10">
    <property type="entry name" value="Calcium-transporting ATPase, cytoplasmic transduction domain A"/>
    <property type="match status" value="1"/>
</dbReference>
<dbReference type="Proteomes" id="UP000525298">
    <property type="component" value="Unassembled WGS sequence"/>
</dbReference>
<evidence type="ECO:0000313" key="11">
    <source>
        <dbReference type="Proteomes" id="UP000525298"/>
    </source>
</evidence>
<protein>
    <recommendedName>
        <fullName evidence="6">P-type Zn(2+) transporter</fullName>
        <ecNumber evidence="6">7.2.2.12</ecNumber>
    </recommendedName>
</protein>
<feature type="transmembrane region" description="Helical" evidence="8">
    <location>
        <begin position="616"/>
        <end position="641"/>
    </location>
</feature>
<evidence type="ECO:0000256" key="1">
    <source>
        <dbReference type="ARBA" id="ARBA00004370"/>
    </source>
</evidence>
<keyword evidence="3 8" id="KW-0812">Transmembrane</keyword>
<dbReference type="InterPro" id="IPR001757">
    <property type="entry name" value="P_typ_ATPase"/>
</dbReference>
<dbReference type="NCBIfam" id="TIGR01525">
    <property type="entry name" value="ATPase-IB_hvy"/>
    <property type="match status" value="1"/>
</dbReference>
<keyword evidence="8" id="KW-0067">ATP-binding</keyword>
<dbReference type="AlphaFoldDB" id="A0A7W0C8W4"/>
<comment type="similarity">
    <text evidence="2 8">Belongs to the cation transport ATPase (P-type) (TC 3.A.3) family. Type IB subfamily.</text>
</comment>
<dbReference type="EC" id="7.2.2.12" evidence="6"/>
<name>A0A7W0C8W4_9BACT</name>
<feature type="transmembrane region" description="Helical" evidence="8">
    <location>
        <begin position="44"/>
        <end position="63"/>
    </location>
</feature>
<dbReference type="GO" id="GO:0016887">
    <property type="term" value="F:ATP hydrolysis activity"/>
    <property type="evidence" value="ECO:0007669"/>
    <property type="project" value="InterPro"/>
</dbReference>
<evidence type="ECO:0000256" key="4">
    <source>
        <dbReference type="ARBA" id="ARBA00022989"/>
    </source>
</evidence>
<keyword evidence="11" id="KW-1185">Reference proteome</keyword>